<dbReference type="InterPro" id="IPR046831">
    <property type="entry name" value="Calmodulin_bind_N"/>
</dbReference>
<dbReference type="PANTHER" id="PTHR31713">
    <property type="entry name" value="OS02G0177800 PROTEIN"/>
    <property type="match status" value="1"/>
</dbReference>
<name>A0AB40BMG7_DIOCR</name>
<evidence type="ECO:0000313" key="5">
    <source>
        <dbReference type="RefSeq" id="XP_039128481.1"/>
    </source>
</evidence>
<dbReference type="GO" id="GO:0005634">
    <property type="term" value="C:nucleus"/>
    <property type="evidence" value="ECO:0007669"/>
    <property type="project" value="TreeGrafter"/>
</dbReference>
<feature type="region of interest" description="Disordered" evidence="1">
    <location>
        <begin position="1"/>
        <end position="21"/>
    </location>
</feature>
<keyword evidence="4" id="KW-1185">Reference proteome</keyword>
<dbReference type="AlphaFoldDB" id="A0AB40BMG7"/>
<dbReference type="GO" id="GO:0003700">
    <property type="term" value="F:DNA-binding transcription factor activity"/>
    <property type="evidence" value="ECO:0007669"/>
    <property type="project" value="TreeGrafter"/>
</dbReference>
<dbReference type="Pfam" id="PF20451">
    <property type="entry name" value="Calmod_bind_M"/>
    <property type="match status" value="1"/>
</dbReference>
<feature type="domain" description="Calmodulin binding protein central" evidence="3">
    <location>
        <begin position="206"/>
        <end position="271"/>
    </location>
</feature>
<evidence type="ECO:0000259" key="3">
    <source>
        <dbReference type="Pfam" id="PF20451"/>
    </source>
</evidence>
<dbReference type="InterPro" id="IPR012416">
    <property type="entry name" value="CBP60"/>
</dbReference>
<proteinExistence type="predicted"/>
<protein>
    <submittedName>
        <fullName evidence="5">Calmodulin-binding protein 60 B-like</fullName>
    </submittedName>
</protein>
<evidence type="ECO:0000313" key="4">
    <source>
        <dbReference type="Proteomes" id="UP001515500"/>
    </source>
</evidence>
<dbReference type="GO" id="GO:0080142">
    <property type="term" value="P:regulation of salicylic acid biosynthetic process"/>
    <property type="evidence" value="ECO:0007669"/>
    <property type="project" value="TreeGrafter"/>
</dbReference>
<evidence type="ECO:0000259" key="2">
    <source>
        <dbReference type="Pfam" id="PF07887"/>
    </source>
</evidence>
<dbReference type="Proteomes" id="UP001515500">
    <property type="component" value="Chromosome 7"/>
</dbReference>
<feature type="compositionally biased region" description="Basic and acidic residues" evidence="1">
    <location>
        <begin position="1"/>
        <end position="10"/>
    </location>
</feature>
<dbReference type="PANTHER" id="PTHR31713:SF43">
    <property type="entry name" value="CALMODULIN-BINDING PROTEIN 60 G"/>
    <property type="match status" value="1"/>
</dbReference>
<gene>
    <name evidence="5" type="primary">LOC120264726</name>
</gene>
<organism evidence="4 5">
    <name type="scientific">Dioscorea cayennensis subsp. rotundata</name>
    <name type="common">White Guinea yam</name>
    <name type="synonym">Dioscorea rotundata</name>
    <dbReference type="NCBI Taxonomy" id="55577"/>
    <lineage>
        <taxon>Eukaryota</taxon>
        <taxon>Viridiplantae</taxon>
        <taxon>Streptophyta</taxon>
        <taxon>Embryophyta</taxon>
        <taxon>Tracheophyta</taxon>
        <taxon>Spermatophyta</taxon>
        <taxon>Magnoliopsida</taxon>
        <taxon>Liliopsida</taxon>
        <taxon>Dioscoreales</taxon>
        <taxon>Dioscoreaceae</taxon>
        <taxon>Dioscorea</taxon>
    </lineage>
</organism>
<dbReference type="GO" id="GO:0005516">
    <property type="term" value="F:calmodulin binding"/>
    <property type="evidence" value="ECO:0007669"/>
    <property type="project" value="InterPro"/>
</dbReference>
<sequence length="486" mass="55384">MNLKRPHVEHDDEEEEENCSLVPGSKRPKIWINAMKEVMGAQCMQRHLSRIEPFLRRVVKEEVNNALCRHVSLISRMPVNRIQGTPARSYRLLFRSKIDILVINGDFGGDGQEEWTEEEFADGIVREREGKRPLLTGDLVVSLNNGTGFLGDLTFTDNSSWIRSRKFRLGAKSRCSEGRVKEAISEAFLVKDHRGELYKKHHPPSLNDEIWRLEKISKDGAFCKRLTDRGIKTVKDFLRYQKMDPDELRNLLGGGMSNRMWDAIVEHASECLQDGKYYSYRNNEHGNGLIFNSVFDIIVKELKLRACRSPNEIVECDEPLAESLPGPPYQDGFLPMYHGFPHQTPAICDVPSQGNDVPIVHYPPMSFPSNSFNIGDFFDVPTVSPDNNGLSIVYNSRECMPMASSTSILHDDNGFIQVNTGGRLGCFSRPHNVGPPIYSGKWNKQMPKLMAALRWMSIGKCAPSRRARFPPLNHDMNELHWLDFRP</sequence>
<dbReference type="Pfam" id="PF07887">
    <property type="entry name" value="Calmodulin_bind"/>
    <property type="match status" value="1"/>
</dbReference>
<feature type="domain" description="Calmodulin binding protein-like N-terminal" evidence="2">
    <location>
        <begin position="92"/>
        <end position="193"/>
    </location>
</feature>
<reference evidence="5" key="1">
    <citation type="submission" date="2025-08" db="UniProtKB">
        <authorList>
            <consortium name="RefSeq"/>
        </authorList>
    </citation>
    <scope>IDENTIFICATION</scope>
</reference>
<dbReference type="RefSeq" id="XP_039128481.1">
    <property type="nucleotide sequence ID" value="XM_039272547.1"/>
</dbReference>
<accession>A0AB40BMG7</accession>
<dbReference type="GeneID" id="120264726"/>
<dbReference type="GO" id="GO:0043565">
    <property type="term" value="F:sequence-specific DNA binding"/>
    <property type="evidence" value="ECO:0007669"/>
    <property type="project" value="TreeGrafter"/>
</dbReference>
<dbReference type="InterPro" id="IPR046830">
    <property type="entry name" value="Calmod_bind_M"/>
</dbReference>
<evidence type="ECO:0000256" key="1">
    <source>
        <dbReference type="SAM" id="MobiDB-lite"/>
    </source>
</evidence>